<evidence type="ECO:0000313" key="3">
    <source>
        <dbReference type="EMBL" id="CAD7682144.1"/>
    </source>
</evidence>
<dbReference type="InterPro" id="IPR036465">
    <property type="entry name" value="vWFA_dom_sf"/>
</dbReference>
<evidence type="ECO:0000256" key="2">
    <source>
        <dbReference type="SAM" id="SignalP"/>
    </source>
</evidence>
<dbReference type="InterPro" id="IPR050934">
    <property type="entry name" value="ITIH"/>
</dbReference>
<accession>A0A811Z3U2</accession>
<evidence type="ECO:0000313" key="4">
    <source>
        <dbReference type="Proteomes" id="UP000645828"/>
    </source>
</evidence>
<feature type="region of interest" description="Disordered" evidence="1">
    <location>
        <begin position="663"/>
        <end position="773"/>
    </location>
</feature>
<dbReference type="PANTHER" id="PTHR10338">
    <property type="entry name" value="INTER-ALPHA-TRYPSIN INHIBITOR HEAVY CHAIN FAMILY MEMBER"/>
    <property type="match status" value="1"/>
</dbReference>
<feature type="compositionally biased region" description="Polar residues" evidence="1">
    <location>
        <begin position="587"/>
        <end position="599"/>
    </location>
</feature>
<sequence>MSIEYLFTFLCCLQFLLSVLYSFLTTDPLPPWNLHTVFQSGCTSSYSHQQCKRVPLSPHPLQHFGVYYIFTFHHSHWCEVVSHCEELRWQRYMGCHVHQVHEIQLDSHQIIWNTCEIRGRIPGGTKWSQDPQGSHEEKESLSTAEFPGIRVGTQDQSAFSSSGIMAHFVVQYDVVMEDVIGDVQICEGYFIHYFAPRGLPPVKRNMVFVIDVSGSMFGTMMKQIRRTLQTFSKLQALVHPLHFIHIPQTNKAMNVILGDLQADYFNIITFSDSTTIQNYPQHQGLPGHMEADGWTNIKAALLNHSNQETARGPNVGRTPLITFLTDVEPTASALGNRVSFFTLAFGDEADFPLQCHLSLEKRGLVEDLSEEISMPLLADMHLDYLGGLVGASPWAFSPNYFGGSELVVAGQVQASKQELGIQGQLLVACYSEAAANSSQKNFGVPGEPAYNIAHSPAAYLWAYLTIGELLEACFQARDTTACHLLAAKVPNLSLEYVNFVTSLTLLVVRPKDASGKARIQTSTAAGPGTIMPSPTSRHGLRTGTTQSALVSRLSSTTPASTNIMPSSKELEPLGQSTSTLSTPSTPKAQTSSTTRSWHFGSTKSQNNNCYLCALKCWSLLASEAQRTITPVSWYPIPMNSKTQVPPLNPGTLSQAKAGTIKPVIPLHSEPGAPSQPKLDALSHPQPGVLISQSPKRLPQPKPGVPAHQTPNNLSHPKPRVLSCNTSKIPSPLKPSSPPPPKLPKPASPPLQDPSTSTSTTSSPTSPSSTMITSVPGEHLSIPFDLTLRNLWHQHDLLLGPQSTTHILGPSVSEDPTVILPSSSGLLLEGSCPNLPVLLPSCTLPDVESLLHLPEELELSHESVVESVFMESLNPPAFYTFLPLDEDAHKALHDLPSTPYLSDFTFSHSLSEPYAEGPFPGDQEKLLPTPHLHQRALQCFGSSAGTIRKYGQPLTRTHRHRYTHKHLKHKHTDTRIDVRTHRDAGTQSQWDQTLPRRSWYIQTLAYTEGHIEPEIDIHTGIHTPLRHKEPGVRRLKHAKPETQRHTVKINIHELVGPYGSCIFNFFENCL</sequence>
<keyword evidence="2" id="KW-0732">Signal</keyword>
<gene>
    <name evidence="3" type="ORF">NYPRO_LOCUS14936</name>
</gene>
<keyword evidence="4" id="KW-1185">Reference proteome</keyword>
<dbReference type="EMBL" id="CAJHUB010000754">
    <property type="protein sequence ID" value="CAD7682144.1"/>
    <property type="molecule type" value="Genomic_DNA"/>
</dbReference>
<organism evidence="3 4">
    <name type="scientific">Nyctereutes procyonoides</name>
    <name type="common">Raccoon dog</name>
    <name type="synonym">Canis procyonoides</name>
    <dbReference type="NCBI Taxonomy" id="34880"/>
    <lineage>
        <taxon>Eukaryota</taxon>
        <taxon>Metazoa</taxon>
        <taxon>Chordata</taxon>
        <taxon>Craniata</taxon>
        <taxon>Vertebrata</taxon>
        <taxon>Euteleostomi</taxon>
        <taxon>Mammalia</taxon>
        <taxon>Eutheria</taxon>
        <taxon>Laurasiatheria</taxon>
        <taxon>Carnivora</taxon>
        <taxon>Caniformia</taxon>
        <taxon>Canidae</taxon>
        <taxon>Nyctereutes</taxon>
    </lineage>
</organism>
<feature type="compositionally biased region" description="Pro residues" evidence="1">
    <location>
        <begin position="731"/>
        <end position="751"/>
    </location>
</feature>
<feature type="chain" id="PRO_5032392771" evidence="2">
    <location>
        <begin position="19"/>
        <end position="1069"/>
    </location>
</feature>
<dbReference type="Gene3D" id="3.40.50.410">
    <property type="entry name" value="von Willebrand factor, type A domain"/>
    <property type="match status" value="1"/>
</dbReference>
<feature type="compositionally biased region" description="Low complexity" evidence="1">
    <location>
        <begin position="752"/>
        <end position="773"/>
    </location>
</feature>
<feature type="region of interest" description="Disordered" evidence="1">
    <location>
        <begin position="518"/>
        <end position="599"/>
    </location>
</feature>
<reference evidence="3" key="1">
    <citation type="submission" date="2020-12" db="EMBL/GenBank/DDBJ databases">
        <authorList>
            <consortium name="Molecular Ecology Group"/>
        </authorList>
    </citation>
    <scope>NUCLEOTIDE SEQUENCE</scope>
    <source>
        <strain evidence="3">TBG_1078</strain>
    </source>
</reference>
<dbReference type="SUPFAM" id="SSF53300">
    <property type="entry name" value="vWA-like"/>
    <property type="match status" value="1"/>
</dbReference>
<name>A0A811Z3U2_NYCPR</name>
<dbReference type="PANTHER" id="PTHR10338:SF155">
    <property type="entry name" value="INTER-ALPHA-TRYPSIN INHIBITOR HEAVY CHAIN H6"/>
    <property type="match status" value="1"/>
</dbReference>
<feature type="compositionally biased region" description="Low complexity" evidence="1">
    <location>
        <begin position="576"/>
        <end position="586"/>
    </location>
</feature>
<feature type="compositionally biased region" description="Polar residues" evidence="1">
    <location>
        <begin position="532"/>
        <end position="565"/>
    </location>
</feature>
<evidence type="ECO:0000256" key="1">
    <source>
        <dbReference type="SAM" id="MobiDB-lite"/>
    </source>
</evidence>
<dbReference type="Proteomes" id="UP000645828">
    <property type="component" value="Unassembled WGS sequence"/>
</dbReference>
<feature type="signal peptide" evidence="2">
    <location>
        <begin position="1"/>
        <end position="18"/>
    </location>
</feature>
<protein>
    <submittedName>
        <fullName evidence="3">(raccoon dog) hypothetical protein</fullName>
    </submittedName>
</protein>
<proteinExistence type="predicted"/>
<comment type="caution">
    <text evidence="3">The sequence shown here is derived from an EMBL/GenBank/DDBJ whole genome shotgun (WGS) entry which is preliminary data.</text>
</comment>
<dbReference type="AlphaFoldDB" id="A0A811Z3U2"/>